<dbReference type="Pfam" id="PF04032">
    <property type="entry name" value="Rpr2"/>
    <property type="match status" value="1"/>
</dbReference>
<protein>
    <submittedName>
        <fullName evidence="2">RIBONUCLEASE P SUBUNIT</fullName>
    </submittedName>
</protein>
<feature type="compositionally biased region" description="Polar residues" evidence="1">
    <location>
        <begin position="296"/>
        <end position="310"/>
    </location>
</feature>
<reference evidence="2 3" key="1">
    <citation type="submission" date="2014-09" db="EMBL/GenBank/DDBJ databases">
        <authorList>
            <person name="Magalhaes I.L.F."/>
            <person name="Oliveira U."/>
            <person name="Santos F.R."/>
            <person name="Vidigal T.H.D.A."/>
            <person name="Brescovit A.D."/>
            <person name="Santos A.J."/>
        </authorList>
    </citation>
    <scope>NUCLEOTIDE SEQUENCE [LARGE SCALE GENOMIC DNA]</scope>
</reference>
<feature type="compositionally biased region" description="Polar residues" evidence="1">
    <location>
        <begin position="192"/>
        <end position="212"/>
    </location>
</feature>
<feature type="compositionally biased region" description="Low complexity" evidence="1">
    <location>
        <begin position="220"/>
        <end position="231"/>
    </location>
</feature>
<feature type="compositionally biased region" description="Basic and acidic residues" evidence="1">
    <location>
        <begin position="242"/>
        <end position="274"/>
    </location>
</feature>
<evidence type="ECO:0000313" key="3">
    <source>
        <dbReference type="Proteomes" id="UP000054845"/>
    </source>
</evidence>
<name>A0A0P1BSA6_9BASI</name>
<proteinExistence type="predicted"/>
<dbReference type="OrthoDB" id="128536at2759"/>
<feature type="compositionally biased region" description="Low complexity" evidence="1">
    <location>
        <begin position="373"/>
        <end position="386"/>
    </location>
</feature>
<dbReference type="Proteomes" id="UP000054845">
    <property type="component" value="Unassembled WGS sequence"/>
</dbReference>
<feature type="compositionally biased region" description="Pro residues" evidence="1">
    <location>
        <begin position="410"/>
        <end position="420"/>
    </location>
</feature>
<feature type="region of interest" description="Disordered" evidence="1">
    <location>
        <begin position="782"/>
        <end position="856"/>
    </location>
</feature>
<accession>A0A0P1BSA6</accession>
<feature type="compositionally biased region" description="Pro residues" evidence="1">
    <location>
        <begin position="499"/>
        <end position="517"/>
    </location>
</feature>
<dbReference type="EMBL" id="CCYA01000389">
    <property type="protein sequence ID" value="CEH19429.1"/>
    <property type="molecule type" value="Genomic_DNA"/>
</dbReference>
<feature type="compositionally biased region" description="Polar residues" evidence="1">
    <location>
        <begin position="16"/>
        <end position="27"/>
    </location>
</feature>
<dbReference type="Gene3D" id="6.20.50.20">
    <property type="match status" value="1"/>
</dbReference>
<feature type="compositionally biased region" description="Pro residues" evidence="1">
    <location>
        <begin position="447"/>
        <end position="482"/>
    </location>
</feature>
<feature type="compositionally biased region" description="Polar residues" evidence="1">
    <location>
        <begin position="799"/>
        <end position="820"/>
    </location>
</feature>
<feature type="compositionally biased region" description="Polar residues" evidence="1">
    <location>
        <begin position="717"/>
        <end position="742"/>
    </location>
</feature>
<sequence length="922" mass="97585">MEEQETVSAERGAETSAAQASAGSTNDAQEEPVSTRIVQDRATQDASGPAQITLPKVGIEDSTQPSAQIDGAVGQERTSNGPQHSLKRAAEASEGWQASDGSSAEAAKRPRTETNLLLPAVTEVQKCPADRLAAQLDNQSMPSLALPGGRSEIEADLPTPGAVAVQDKPRPIVIKQEERIQEQGDSVLRASQAASTSNQHELLELETSSTARPRTEAVAEESTASSNASAAGPQDVVQAPRWADDDAGRAESVHDIAARQEDHREDRKIIDEQQGRPIVVAPNSTPDSPPTANVKAGTQNTDSAGETSSELIEAPPRTSLSPSSKTEIPADAAARLAAFRKKWIEPQDPAPTTSVSASEEGLARMLGLQARTARPFAGPAASSSSGLPQKPPLATTTAALPMKPGVVIRPPKPQQYPFNPPSRQRPGQHRSASTSSSISGGGNAQSPPGPPPRPPARGSGPPGPPPPPPPTHPVKAPGPPPTLSQGHRADYVPTRFPTALPPVPPNPVRPVTRPEPPNSALRVPQWETVNTLSMLHQKAGMHAARAAFSPENDLQGHSGALHQGDMNDARQAVKDARSLAAKATIRLDPTVKHSSCSACQTPLLAGLTATVRILTSGPHGRVIKTECSTCGYSFDIPAPPLGGQGDYASHEGSMYTQRPTREHDFPEGLRRGWDIQNPNQEPSMPAAQASGQYTRLLSTGPGLANGQGSIGRPLPAQEQNYPSHAGTNHTYSPFQSPGQQHTGDIYRDIHRPHQPLRDHHNPPSSAQSPILPRESAEYDPHAAIPLTSDSGPHAFYGQPHTTAYTSHEVNPNPAMHQTQPWHGLHSGHGHSGPLASPGASSWGYTQPSTPSLGADRINPADFSHSDQVHVTPFPGGYAAPSSTFSQPQQYAKQTSHSTLAQQAPPRTVPKRFDYTAYTRPEK</sequence>
<evidence type="ECO:0000256" key="1">
    <source>
        <dbReference type="SAM" id="MobiDB-lite"/>
    </source>
</evidence>
<feature type="region of interest" description="Disordered" evidence="1">
    <location>
        <begin position="133"/>
        <end position="328"/>
    </location>
</feature>
<feature type="region of interest" description="Disordered" evidence="1">
    <location>
        <begin position="752"/>
        <end position="771"/>
    </location>
</feature>
<dbReference type="InterPro" id="IPR007175">
    <property type="entry name" value="Rpr2/Snm1/Rpp21"/>
</dbReference>
<keyword evidence="3" id="KW-1185">Reference proteome</keyword>
<feature type="compositionally biased region" description="Basic and acidic residues" evidence="1">
    <location>
        <begin position="167"/>
        <end position="182"/>
    </location>
</feature>
<organism evidence="2 3">
    <name type="scientific">Ceraceosorus bombacis</name>
    <dbReference type="NCBI Taxonomy" id="401625"/>
    <lineage>
        <taxon>Eukaryota</taxon>
        <taxon>Fungi</taxon>
        <taxon>Dikarya</taxon>
        <taxon>Basidiomycota</taxon>
        <taxon>Ustilaginomycotina</taxon>
        <taxon>Exobasidiomycetes</taxon>
        <taxon>Ceraceosorales</taxon>
        <taxon>Ceraceosoraceae</taxon>
        <taxon>Ceraceosorus</taxon>
    </lineage>
</organism>
<feature type="region of interest" description="Disordered" evidence="1">
    <location>
        <begin position="696"/>
        <end position="745"/>
    </location>
</feature>
<feature type="region of interest" description="Disordered" evidence="1">
    <location>
        <begin position="1"/>
        <end position="119"/>
    </location>
</feature>
<feature type="region of interest" description="Disordered" evidence="1">
    <location>
        <begin position="366"/>
        <end position="521"/>
    </location>
</feature>
<evidence type="ECO:0000313" key="2">
    <source>
        <dbReference type="EMBL" id="CEH19429.1"/>
    </source>
</evidence>
<feature type="compositionally biased region" description="Polar residues" evidence="1">
    <location>
        <begin position="880"/>
        <end position="901"/>
    </location>
</feature>
<dbReference type="STRING" id="401625.A0A0P1BSA6"/>
<feature type="compositionally biased region" description="Polar residues" evidence="1">
    <location>
        <begin position="842"/>
        <end position="851"/>
    </location>
</feature>
<dbReference type="GO" id="GO:0006396">
    <property type="term" value="P:RNA processing"/>
    <property type="evidence" value="ECO:0007669"/>
    <property type="project" value="InterPro"/>
</dbReference>
<feature type="compositionally biased region" description="Basic and acidic residues" evidence="1">
    <location>
        <begin position="752"/>
        <end position="761"/>
    </location>
</feature>
<feature type="region of interest" description="Disordered" evidence="1">
    <location>
        <begin position="869"/>
        <end position="922"/>
    </location>
</feature>
<dbReference type="AlphaFoldDB" id="A0A0P1BSA6"/>